<dbReference type="PANTHER" id="PTHR43798:SF31">
    <property type="entry name" value="AB HYDROLASE SUPERFAMILY PROTEIN YCLE"/>
    <property type="match status" value="1"/>
</dbReference>
<dbReference type="OrthoDB" id="3210844at2"/>
<accession>A0A1M6SEU9</accession>
<evidence type="ECO:0000256" key="1">
    <source>
        <dbReference type="ARBA" id="ARBA00022801"/>
    </source>
</evidence>
<reference evidence="3 4" key="1">
    <citation type="submission" date="2016-11" db="EMBL/GenBank/DDBJ databases">
        <authorList>
            <person name="Jaros S."/>
            <person name="Januszkiewicz K."/>
            <person name="Wedrychowicz H."/>
        </authorList>
    </citation>
    <scope>NUCLEOTIDE SEQUENCE [LARGE SCALE GENOMIC DNA]</scope>
    <source>
        <strain evidence="3 4">DSM 43832</strain>
    </source>
</reference>
<gene>
    <name evidence="3" type="ORF">SAMN05443637_106110</name>
</gene>
<dbReference type="Proteomes" id="UP000184363">
    <property type="component" value="Unassembled WGS sequence"/>
</dbReference>
<dbReference type="InterPro" id="IPR000073">
    <property type="entry name" value="AB_hydrolase_1"/>
</dbReference>
<dbReference type="Gene3D" id="3.40.50.1820">
    <property type="entry name" value="alpha/beta hydrolase"/>
    <property type="match status" value="1"/>
</dbReference>
<evidence type="ECO:0000259" key="2">
    <source>
        <dbReference type="Pfam" id="PF12697"/>
    </source>
</evidence>
<dbReference type="STRING" id="1848.SAMN05443637_106110"/>
<dbReference type="GO" id="GO:0016787">
    <property type="term" value="F:hydrolase activity"/>
    <property type="evidence" value="ECO:0007669"/>
    <property type="project" value="UniProtKB-KW"/>
</dbReference>
<dbReference type="PRINTS" id="PR00111">
    <property type="entry name" value="ABHYDROLASE"/>
</dbReference>
<dbReference type="EMBL" id="FRAP01000006">
    <property type="protein sequence ID" value="SHK43273.1"/>
    <property type="molecule type" value="Genomic_DNA"/>
</dbReference>
<evidence type="ECO:0000313" key="4">
    <source>
        <dbReference type="Proteomes" id="UP000184363"/>
    </source>
</evidence>
<dbReference type="RefSeq" id="WP_073456711.1">
    <property type="nucleotide sequence ID" value="NZ_CALGVN010000039.1"/>
</dbReference>
<dbReference type="GO" id="GO:0016020">
    <property type="term" value="C:membrane"/>
    <property type="evidence" value="ECO:0007669"/>
    <property type="project" value="TreeGrafter"/>
</dbReference>
<name>A0A1M6SEU9_PSETH</name>
<dbReference type="InterPro" id="IPR029058">
    <property type="entry name" value="AB_hydrolase_fold"/>
</dbReference>
<sequence length="276" mass="29782">MPITVCGSISVHHEETGSGPAIVWIPGTGLHGSSWSPQTTHFSRRYRCLSVDLRGAGSDGPLEKLTVAALAGDVAAWMDAVGVAPAVVVGLSLGSAVAQELALARPDLVRALGLVATWSSTAREHHIRRHFESRLYALEHGPLDVFAKFAFWMSAPAVVDHEPDLQSEVEGLLAEHTSRNVAGTAAHFRADLSHETRDRLGSISCPTIVVHGDQDLITLPWYNRAVAEAIPDARLRTVRDAGHLVWLERPAELNRLLDEFLAEIGADTAPDPQRTA</sequence>
<dbReference type="InterPro" id="IPR050266">
    <property type="entry name" value="AB_hydrolase_sf"/>
</dbReference>
<organism evidence="3 4">
    <name type="scientific">Pseudonocardia thermophila</name>
    <dbReference type="NCBI Taxonomy" id="1848"/>
    <lineage>
        <taxon>Bacteria</taxon>
        <taxon>Bacillati</taxon>
        <taxon>Actinomycetota</taxon>
        <taxon>Actinomycetes</taxon>
        <taxon>Pseudonocardiales</taxon>
        <taxon>Pseudonocardiaceae</taxon>
        <taxon>Pseudonocardia</taxon>
    </lineage>
</organism>
<keyword evidence="1" id="KW-0378">Hydrolase</keyword>
<evidence type="ECO:0000313" key="3">
    <source>
        <dbReference type="EMBL" id="SHK43273.1"/>
    </source>
</evidence>
<keyword evidence="4" id="KW-1185">Reference proteome</keyword>
<proteinExistence type="predicted"/>
<feature type="domain" description="AB hydrolase-1" evidence="2">
    <location>
        <begin position="22"/>
        <end position="255"/>
    </location>
</feature>
<dbReference type="Pfam" id="PF12697">
    <property type="entry name" value="Abhydrolase_6"/>
    <property type="match status" value="1"/>
</dbReference>
<dbReference type="InterPro" id="IPR000639">
    <property type="entry name" value="Epox_hydrolase-like"/>
</dbReference>
<protein>
    <submittedName>
        <fullName evidence="3">Pimeloyl-ACP methyl ester carboxylesterase</fullName>
    </submittedName>
</protein>
<dbReference type="PRINTS" id="PR00412">
    <property type="entry name" value="EPOXHYDRLASE"/>
</dbReference>
<dbReference type="AlphaFoldDB" id="A0A1M6SEU9"/>
<dbReference type="SUPFAM" id="SSF53474">
    <property type="entry name" value="alpha/beta-Hydrolases"/>
    <property type="match status" value="1"/>
</dbReference>
<dbReference type="PANTHER" id="PTHR43798">
    <property type="entry name" value="MONOACYLGLYCEROL LIPASE"/>
    <property type="match status" value="1"/>
</dbReference>